<dbReference type="EMBL" id="LAZP02000613">
    <property type="protein sequence ID" value="PFH56292.1"/>
    <property type="molecule type" value="Genomic_DNA"/>
</dbReference>
<evidence type="ECO:0000313" key="3">
    <source>
        <dbReference type="EMBL" id="PFH56292.1"/>
    </source>
</evidence>
<feature type="transmembrane region" description="Helical" evidence="2">
    <location>
        <begin position="49"/>
        <end position="68"/>
    </location>
</feature>
<keyword evidence="4" id="KW-1185">Reference proteome</keyword>
<dbReference type="GO" id="GO:0016020">
    <property type="term" value="C:membrane"/>
    <property type="evidence" value="ECO:0007669"/>
    <property type="project" value="UniProtKB-SubCell"/>
</dbReference>
<comment type="caution">
    <text evidence="3">The sequence shown here is derived from an EMBL/GenBank/DDBJ whole genome shotgun (WGS) entry which is preliminary data.</text>
</comment>
<evidence type="ECO:0000256" key="2">
    <source>
        <dbReference type="SAM" id="Phobius"/>
    </source>
</evidence>
<feature type="region of interest" description="Disordered" evidence="1">
    <location>
        <begin position="210"/>
        <end position="266"/>
    </location>
</feature>
<name>A0A2A9P5Z1_OPHUN</name>
<organism evidence="3 4">
    <name type="scientific">Ophiocordyceps unilateralis</name>
    <name type="common">Zombie-ant fungus</name>
    <name type="synonym">Torrubia unilateralis</name>
    <dbReference type="NCBI Taxonomy" id="268505"/>
    <lineage>
        <taxon>Eukaryota</taxon>
        <taxon>Fungi</taxon>
        <taxon>Dikarya</taxon>
        <taxon>Ascomycota</taxon>
        <taxon>Pezizomycotina</taxon>
        <taxon>Sordariomycetes</taxon>
        <taxon>Hypocreomycetidae</taxon>
        <taxon>Hypocreales</taxon>
        <taxon>Ophiocordycipitaceae</taxon>
        <taxon>Ophiocordyceps</taxon>
    </lineage>
</organism>
<dbReference type="PANTHER" id="PTHR37451">
    <property type="entry name" value="MARVEL DOMAIN"/>
    <property type="match status" value="1"/>
</dbReference>
<dbReference type="Proteomes" id="UP000037136">
    <property type="component" value="Unassembled WGS sequence"/>
</dbReference>
<evidence type="ECO:0000313" key="4">
    <source>
        <dbReference type="Proteomes" id="UP000037136"/>
    </source>
</evidence>
<reference evidence="3 4" key="2">
    <citation type="journal article" date="2017" name="Sci. Rep.">
        <title>Ant-infecting Ophiocordyceps genomes reveal a high diversity of potential behavioral manipulation genes and a possible major role for enterotoxins.</title>
        <authorList>
            <person name="de Bekker C."/>
            <person name="Ohm R.A."/>
            <person name="Evans H.C."/>
            <person name="Brachmann A."/>
            <person name="Hughes D.P."/>
        </authorList>
    </citation>
    <scope>NUCLEOTIDE SEQUENCE [LARGE SCALE GENOMIC DNA]</scope>
    <source>
        <strain evidence="3 4">SC16a</strain>
    </source>
</reference>
<feature type="transmembrane region" description="Helical" evidence="2">
    <location>
        <begin position="80"/>
        <end position="99"/>
    </location>
</feature>
<dbReference type="PANTHER" id="PTHR37451:SF3">
    <property type="entry name" value="MARVEL DOMAIN-CONTAINING PROTEIN"/>
    <property type="match status" value="1"/>
</dbReference>
<keyword evidence="2" id="KW-0812">Transmembrane</keyword>
<keyword evidence="2" id="KW-0472">Membrane</keyword>
<sequence length="266" mass="29589">MVNLEWDPDHVPRAKLVLHTLQILFVFTIWCLEIAVFAGKDAKIVVNNAFTFTMCFVTVPAWLFLMMVPRFERGRRFAEPRAMLVIDVLFTILWLSAFATQAAYNTANLCGQRCNLSKGIVGLGIFTTLLFAATSLISAYTLRYYNFHGTLPGYDSRKLLPTNGSTSAIDPDKAAFSTADEDYERVNLDDHEAAGASNYSDSGRYAHANPYSADDFTDPNRYSPLPPRNNDLFNTDTEYSSGGVAPKPFVDGPAQFPAGNYDRVHP</sequence>
<dbReference type="AlphaFoldDB" id="A0A2A9P5Z1"/>
<dbReference type="STRING" id="268505.A0A2A9P5Z1"/>
<keyword evidence="2" id="KW-1133">Transmembrane helix</keyword>
<reference evidence="3 4" key="1">
    <citation type="journal article" date="2015" name="BMC Genomics">
        <title>Gene expression during zombie ant biting behavior reflects the complexity underlying fungal parasitic behavioral manipulation.</title>
        <authorList>
            <person name="de Bekker C."/>
            <person name="Ohm R.A."/>
            <person name="Loreto R.G."/>
            <person name="Sebastian A."/>
            <person name="Albert I."/>
            <person name="Merrow M."/>
            <person name="Brachmann A."/>
            <person name="Hughes D.P."/>
        </authorList>
    </citation>
    <scope>NUCLEOTIDE SEQUENCE [LARGE SCALE GENOMIC DNA]</scope>
    <source>
        <strain evidence="3 4">SC16a</strain>
    </source>
</reference>
<evidence type="ECO:0008006" key="5">
    <source>
        <dbReference type="Google" id="ProtNLM"/>
    </source>
</evidence>
<feature type="transmembrane region" description="Helical" evidence="2">
    <location>
        <begin position="16"/>
        <end position="37"/>
    </location>
</feature>
<feature type="transmembrane region" description="Helical" evidence="2">
    <location>
        <begin position="119"/>
        <end position="142"/>
    </location>
</feature>
<evidence type="ECO:0000256" key="1">
    <source>
        <dbReference type="SAM" id="MobiDB-lite"/>
    </source>
</evidence>
<dbReference type="OrthoDB" id="5284712at2759"/>
<accession>A0A2A9P5Z1</accession>
<gene>
    <name evidence="3" type="ORF">XA68_16763</name>
</gene>
<feature type="compositionally biased region" description="Polar residues" evidence="1">
    <location>
        <begin position="231"/>
        <end position="240"/>
    </location>
</feature>
<proteinExistence type="predicted"/>
<protein>
    <recommendedName>
        <fullName evidence="5">MARVEL domain-containing protein</fullName>
    </recommendedName>
</protein>